<feature type="compositionally biased region" description="Basic and acidic residues" evidence="5">
    <location>
        <begin position="219"/>
        <end position="228"/>
    </location>
</feature>
<gene>
    <name evidence="7" type="primary">WBGene00094567</name>
</gene>
<feature type="region of interest" description="Disordered" evidence="5">
    <location>
        <begin position="66"/>
        <end position="96"/>
    </location>
</feature>
<dbReference type="InterPro" id="IPR031968">
    <property type="entry name" value="VASt"/>
</dbReference>
<dbReference type="InterPro" id="IPR051482">
    <property type="entry name" value="Cholesterol_transport"/>
</dbReference>
<dbReference type="Gene3D" id="2.30.29.30">
    <property type="entry name" value="Pleckstrin-homology domain (PH domain)/Phosphotyrosine-binding domain (PTB)"/>
    <property type="match status" value="1"/>
</dbReference>
<dbReference type="PANTHER" id="PTHR23319:SF4">
    <property type="entry name" value="GRAM DOMAIN CONTAINING 1B, ISOFORM E"/>
    <property type="match status" value="1"/>
</dbReference>
<dbReference type="PANTHER" id="PTHR23319">
    <property type="entry name" value="GRAM DOMAIN CONTAINING 1B, ISOFORM E"/>
    <property type="match status" value="1"/>
</dbReference>
<feature type="compositionally biased region" description="Basic and acidic residues" evidence="5">
    <location>
        <begin position="506"/>
        <end position="535"/>
    </location>
</feature>
<feature type="region of interest" description="Disordered" evidence="5">
    <location>
        <begin position="498"/>
        <end position="535"/>
    </location>
</feature>
<dbReference type="GO" id="GO:0005789">
    <property type="term" value="C:endoplasmic reticulum membrane"/>
    <property type="evidence" value="ECO:0000318"/>
    <property type="project" value="GO_Central"/>
</dbReference>
<dbReference type="EnsemblMetazoa" id="PPA05013.1">
    <property type="protein sequence ID" value="PPA05013.1"/>
    <property type="gene ID" value="WBGene00094567"/>
</dbReference>
<name>A0A2A6CES1_PRIPA</name>
<evidence type="ECO:0000256" key="3">
    <source>
        <dbReference type="ARBA" id="ARBA00022989"/>
    </source>
</evidence>
<evidence type="ECO:0000256" key="4">
    <source>
        <dbReference type="ARBA" id="ARBA00023136"/>
    </source>
</evidence>
<dbReference type="CDD" id="cd13220">
    <property type="entry name" value="PH-GRAM_GRAMDC"/>
    <property type="match status" value="1"/>
</dbReference>
<feature type="region of interest" description="Disordered" evidence="5">
    <location>
        <begin position="219"/>
        <end position="247"/>
    </location>
</feature>
<proteinExistence type="predicted"/>
<feature type="compositionally biased region" description="Low complexity" evidence="5">
    <location>
        <begin position="71"/>
        <end position="82"/>
    </location>
</feature>
<dbReference type="OrthoDB" id="2162691at2759"/>
<evidence type="ECO:0000313" key="7">
    <source>
        <dbReference type="EnsemblMetazoa" id="PPA05013.1"/>
    </source>
</evidence>
<dbReference type="GO" id="GO:0140268">
    <property type="term" value="C:endoplasmic reticulum-plasma membrane contact site"/>
    <property type="evidence" value="ECO:0000318"/>
    <property type="project" value="GO_Central"/>
</dbReference>
<dbReference type="InterPro" id="IPR004182">
    <property type="entry name" value="GRAM"/>
</dbReference>
<dbReference type="GO" id="GO:0005886">
    <property type="term" value="C:plasma membrane"/>
    <property type="evidence" value="ECO:0000318"/>
    <property type="project" value="GO_Central"/>
</dbReference>
<comment type="subcellular location">
    <subcellularLocation>
        <location evidence="1">Membrane</location>
        <topology evidence="1">Single-pass membrane protein</topology>
    </subcellularLocation>
</comment>
<reference evidence="7" key="2">
    <citation type="submission" date="2022-06" db="UniProtKB">
        <authorList>
            <consortium name="EnsemblMetazoa"/>
        </authorList>
    </citation>
    <scope>IDENTIFICATION</scope>
    <source>
        <strain evidence="7">PS312</strain>
    </source>
</reference>
<reference evidence="8" key="1">
    <citation type="journal article" date="2008" name="Nat. Genet.">
        <title>The Pristionchus pacificus genome provides a unique perspective on nematode lifestyle and parasitism.</title>
        <authorList>
            <person name="Dieterich C."/>
            <person name="Clifton S.W."/>
            <person name="Schuster L.N."/>
            <person name="Chinwalla A."/>
            <person name="Delehaunty K."/>
            <person name="Dinkelacker I."/>
            <person name="Fulton L."/>
            <person name="Fulton R."/>
            <person name="Godfrey J."/>
            <person name="Minx P."/>
            <person name="Mitreva M."/>
            <person name="Roeseler W."/>
            <person name="Tian H."/>
            <person name="Witte H."/>
            <person name="Yang S.P."/>
            <person name="Wilson R.K."/>
            <person name="Sommer R.J."/>
        </authorList>
    </citation>
    <scope>NUCLEOTIDE SEQUENCE [LARGE SCALE GENOMIC DNA]</scope>
    <source>
        <strain evidence="8">PS312</strain>
    </source>
</reference>
<sequence length="989" mass="109577">MSSLLNTLVRIGEFATNDDLVLDPEVPKPDTVVPPPPATVPDGWEVVGIFAPPECLDIVPKATGSVRHSKSSSSLLEPVPEQSSEDSLDSKGRRELQKSLSSVNFKSLVPDRPPIPEYDDEAKEWKGSGILKKKGRRGSLYAEFQDNDRESNGSGILKDSRKFEKNQKLKRSFSAKILKRIGSLGKHRGVEKSKSVDGEKTNGLKMRGSIKRLRRAVSFHDEDHHRSITPESDAAPPTSKSSIDSESLSSIEVKQISGFKMLKRALSLKNSGSRRKERRGSLDAVTISSDGAGLLEPISSQTKAFSCMSINSNGNTDESDGPLRMSMTGDDEVLARDPRTLSKHKYFSPPVDRNIISKYIAPTFHERSRSFRKLFNNLVPADEKMLASYSCAYQREILVQGRIYISTRHFCFHANIFGWGTIFVIPMADVTEILKEKTMYMFPNSIQLNTDLRGRFFFASFTNRDKSLRAMQYAWSQIHSGGSPLTPDQFYDLMNPAVSTEDNEKEETRGEEERTEEKREKVKEKTKKEKKEKPEKISVLRPGEGFIGLYTLLHFVLHYKPFLTVSGAGIHPPKSRQLQRSSKRQKGSLSVSSADEQPAMLKTASAPNLDPVDQQQLHQRAAAGACAIVEEADAAERSSSSSTTTQDISMTECICDDHTGKKLMDQVFPKTQTELFDLIFTTSPWYVQLNQALKRTAYSKMPLKYTGYSASEWATNKEGVRQRTCTYTMALNHAMAPKSCIVTEKQVYKAFPGGFTIVKETVNSGVPYSDSFHVSCTYCVMGYGRGQARLTVHGGLVFSKSVWGMIRGYIERSTTQGLAEHYDALLSALSEECKRSAAGADDTLEEDQNRMDTSSEEGGEAETGAPGNMRGMAGSISGINFVQHAVRMQEEPCFELPLFGRVRRIDFYGIAILALLSLMAFSLILLVLRLPSAQSTADSRLADAFARYLTPGSAPPAEAARPDLDSLIAAIGRIGAQLQQVRDNARADL</sequence>
<dbReference type="GO" id="GO:0032366">
    <property type="term" value="P:intracellular sterol transport"/>
    <property type="evidence" value="ECO:0000318"/>
    <property type="project" value="GO_Central"/>
</dbReference>
<evidence type="ECO:0000256" key="6">
    <source>
        <dbReference type="SAM" id="Phobius"/>
    </source>
</evidence>
<organism evidence="7 8">
    <name type="scientific">Pristionchus pacificus</name>
    <name type="common">Parasitic nematode worm</name>
    <dbReference type="NCBI Taxonomy" id="54126"/>
    <lineage>
        <taxon>Eukaryota</taxon>
        <taxon>Metazoa</taxon>
        <taxon>Ecdysozoa</taxon>
        <taxon>Nematoda</taxon>
        <taxon>Chromadorea</taxon>
        <taxon>Rhabditida</taxon>
        <taxon>Rhabditina</taxon>
        <taxon>Diplogasteromorpha</taxon>
        <taxon>Diplogasteroidea</taxon>
        <taxon>Neodiplogasteridae</taxon>
        <taxon>Pristionchus</taxon>
    </lineage>
</organism>
<feature type="transmembrane region" description="Helical" evidence="6">
    <location>
        <begin position="907"/>
        <end position="928"/>
    </location>
</feature>
<evidence type="ECO:0000313" key="8">
    <source>
        <dbReference type="Proteomes" id="UP000005239"/>
    </source>
</evidence>
<feature type="region of interest" description="Disordered" evidence="5">
    <location>
        <begin position="570"/>
        <end position="597"/>
    </location>
</feature>
<dbReference type="InterPro" id="IPR011993">
    <property type="entry name" value="PH-like_dom_sf"/>
</dbReference>
<dbReference type="Pfam" id="PF02893">
    <property type="entry name" value="GRAM"/>
    <property type="match status" value="1"/>
</dbReference>
<keyword evidence="2 6" id="KW-0812">Transmembrane</keyword>
<dbReference type="Proteomes" id="UP000005239">
    <property type="component" value="Unassembled WGS sequence"/>
</dbReference>
<dbReference type="SMART" id="SM00568">
    <property type="entry name" value="GRAM"/>
    <property type="match status" value="1"/>
</dbReference>
<feature type="region of interest" description="Disordered" evidence="5">
    <location>
        <begin position="838"/>
        <end position="867"/>
    </location>
</feature>
<evidence type="ECO:0000256" key="5">
    <source>
        <dbReference type="SAM" id="MobiDB-lite"/>
    </source>
</evidence>
<keyword evidence="8" id="KW-1185">Reference proteome</keyword>
<evidence type="ECO:0000256" key="1">
    <source>
        <dbReference type="ARBA" id="ARBA00004167"/>
    </source>
</evidence>
<keyword evidence="3 6" id="KW-1133">Transmembrane helix</keyword>
<dbReference type="GO" id="GO:0032934">
    <property type="term" value="F:sterol binding"/>
    <property type="evidence" value="ECO:0000318"/>
    <property type="project" value="GO_Central"/>
</dbReference>
<protein>
    <submittedName>
        <fullName evidence="7">VASt domain-containing protein</fullName>
    </submittedName>
</protein>
<accession>A0A2A6CES1</accession>
<dbReference type="AlphaFoldDB" id="A0A2A6CES1"/>
<dbReference type="Pfam" id="PF16016">
    <property type="entry name" value="VASt"/>
    <property type="match status" value="1"/>
</dbReference>
<keyword evidence="4 6" id="KW-0472">Membrane</keyword>
<evidence type="ECO:0000256" key="2">
    <source>
        <dbReference type="ARBA" id="ARBA00022692"/>
    </source>
</evidence>
<dbReference type="PROSITE" id="PS51778">
    <property type="entry name" value="VAST"/>
    <property type="match status" value="1"/>
</dbReference>
<dbReference type="GO" id="GO:0120015">
    <property type="term" value="F:sterol transfer activity"/>
    <property type="evidence" value="ECO:0000318"/>
    <property type="project" value="GO_Central"/>
</dbReference>
<accession>A0A8R1Y7I3</accession>